<protein>
    <submittedName>
        <fullName evidence="6">Uncharacterized protein DUF1656</fullName>
    </submittedName>
</protein>
<evidence type="ECO:0000313" key="6">
    <source>
        <dbReference type="EMBL" id="PXW54661.1"/>
    </source>
</evidence>
<evidence type="ECO:0000256" key="1">
    <source>
        <dbReference type="ARBA" id="ARBA00022475"/>
    </source>
</evidence>
<dbReference type="InterPro" id="IPR012451">
    <property type="entry name" value="DUF1656"/>
</dbReference>
<evidence type="ECO:0000313" key="7">
    <source>
        <dbReference type="Proteomes" id="UP000248021"/>
    </source>
</evidence>
<keyword evidence="7" id="KW-1185">Reference proteome</keyword>
<feature type="transmembrane region" description="Helical" evidence="5">
    <location>
        <begin position="22"/>
        <end position="46"/>
    </location>
</feature>
<comment type="caution">
    <text evidence="6">The sequence shown here is derived from an EMBL/GenBank/DDBJ whole genome shotgun (WGS) entry which is preliminary data.</text>
</comment>
<name>A0A2V3U093_9HYPH</name>
<reference evidence="6 7" key="1">
    <citation type="submission" date="2018-05" db="EMBL/GenBank/DDBJ databases">
        <title>Genomic Encyclopedia of Type Strains, Phase IV (KMG-IV): sequencing the most valuable type-strain genomes for metagenomic binning, comparative biology and taxonomic classification.</title>
        <authorList>
            <person name="Goeker M."/>
        </authorList>
    </citation>
    <scope>NUCLEOTIDE SEQUENCE [LARGE SCALE GENOMIC DNA]</scope>
    <source>
        <strain evidence="6 7">DSM 6462</strain>
    </source>
</reference>
<keyword evidence="2 5" id="KW-0812">Transmembrane</keyword>
<dbReference type="Pfam" id="PF07869">
    <property type="entry name" value="DUF1656"/>
    <property type="match status" value="1"/>
</dbReference>
<dbReference type="Proteomes" id="UP000248021">
    <property type="component" value="Unassembled WGS sequence"/>
</dbReference>
<dbReference type="AlphaFoldDB" id="A0A2V3U093"/>
<organism evidence="6 7">
    <name type="scientific">Chelatococcus asaccharovorans</name>
    <dbReference type="NCBI Taxonomy" id="28210"/>
    <lineage>
        <taxon>Bacteria</taxon>
        <taxon>Pseudomonadati</taxon>
        <taxon>Pseudomonadota</taxon>
        <taxon>Alphaproteobacteria</taxon>
        <taxon>Hyphomicrobiales</taxon>
        <taxon>Chelatococcaceae</taxon>
        <taxon>Chelatococcus</taxon>
    </lineage>
</organism>
<feature type="transmembrane region" description="Helical" evidence="5">
    <location>
        <begin position="58"/>
        <end position="75"/>
    </location>
</feature>
<accession>A0A2V3U093</accession>
<gene>
    <name evidence="6" type="ORF">C7450_111193</name>
</gene>
<keyword evidence="4 5" id="KW-0472">Membrane</keyword>
<evidence type="ECO:0000256" key="5">
    <source>
        <dbReference type="SAM" id="Phobius"/>
    </source>
</evidence>
<evidence type="ECO:0000256" key="3">
    <source>
        <dbReference type="ARBA" id="ARBA00022989"/>
    </source>
</evidence>
<evidence type="ECO:0000256" key="2">
    <source>
        <dbReference type="ARBA" id="ARBA00022692"/>
    </source>
</evidence>
<keyword evidence="3 5" id="KW-1133">Transmembrane helix</keyword>
<sequence length="79" mass="8843">MPSMSTAAFYTPEAFGFYLPPFMMWAVVTLLPFLALRWLLGVADFYRLIWHRPLFDTALYVIMLGMIILGLPAVGGGQG</sequence>
<dbReference type="EMBL" id="QJJK01000011">
    <property type="protein sequence ID" value="PXW54661.1"/>
    <property type="molecule type" value="Genomic_DNA"/>
</dbReference>
<keyword evidence="1" id="KW-1003">Cell membrane</keyword>
<evidence type="ECO:0000256" key="4">
    <source>
        <dbReference type="ARBA" id="ARBA00023136"/>
    </source>
</evidence>
<proteinExistence type="predicted"/>